<evidence type="ECO:0000313" key="1">
    <source>
        <dbReference type="EMBL" id="CAF3912649.1"/>
    </source>
</evidence>
<reference evidence="1" key="1">
    <citation type="submission" date="2021-02" db="EMBL/GenBank/DDBJ databases">
        <authorList>
            <person name="Nowell W R."/>
        </authorList>
    </citation>
    <scope>NUCLEOTIDE SEQUENCE</scope>
</reference>
<dbReference type="EMBL" id="CAJOAX010004595">
    <property type="protein sequence ID" value="CAF3912649.1"/>
    <property type="molecule type" value="Genomic_DNA"/>
</dbReference>
<accession>A0A819IIW6</accession>
<evidence type="ECO:0000313" key="2">
    <source>
        <dbReference type="Proteomes" id="UP000663823"/>
    </source>
</evidence>
<dbReference type="AlphaFoldDB" id="A0A819IIW6"/>
<organism evidence="1 2">
    <name type="scientific">Rotaria sordida</name>
    <dbReference type="NCBI Taxonomy" id="392033"/>
    <lineage>
        <taxon>Eukaryota</taxon>
        <taxon>Metazoa</taxon>
        <taxon>Spiralia</taxon>
        <taxon>Gnathifera</taxon>
        <taxon>Rotifera</taxon>
        <taxon>Eurotatoria</taxon>
        <taxon>Bdelloidea</taxon>
        <taxon>Philodinida</taxon>
        <taxon>Philodinidae</taxon>
        <taxon>Rotaria</taxon>
    </lineage>
</organism>
<dbReference type="Proteomes" id="UP000663823">
    <property type="component" value="Unassembled WGS sequence"/>
</dbReference>
<protein>
    <submittedName>
        <fullName evidence="1">Uncharacterized protein</fullName>
    </submittedName>
</protein>
<gene>
    <name evidence="1" type="ORF">OTI717_LOCUS24382</name>
</gene>
<proteinExistence type="predicted"/>
<name>A0A819IIW6_9BILA</name>
<sequence length="78" mass="9205">MQYVHMMKHLYGKLKNFQEKVEEDVKFIFVGLIQRCERIAMPTMTLFQAVDVFDEHFYGLSNLIDVLSAMIIEMTNLT</sequence>
<comment type="caution">
    <text evidence="1">The sequence shown here is derived from an EMBL/GenBank/DDBJ whole genome shotgun (WGS) entry which is preliminary data.</text>
</comment>